<dbReference type="EMBL" id="AUZZ01000380">
    <property type="protein sequence ID" value="EQD68306.1"/>
    <property type="molecule type" value="Genomic_DNA"/>
</dbReference>
<dbReference type="InterPro" id="IPR035093">
    <property type="entry name" value="RelE/ParE_toxin_dom_sf"/>
</dbReference>
<reference evidence="4" key="1">
    <citation type="submission" date="2013-08" db="EMBL/GenBank/DDBJ databases">
        <authorList>
            <person name="Mendez C."/>
            <person name="Richter M."/>
            <person name="Ferrer M."/>
            <person name="Sanchez J."/>
        </authorList>
    </citation>
    <scope>NUCLEOTIDE SEQUENCE</scope>
</reference>
<dbReference type="InterPro" id="IPR007712">
    <property type="entry name" value="RelE/ParE_toxin"/>
</dbReference>
<keyword evidence="1" id="KW-1277">Toxin-antitoxin system</keyword>
<name>T1CTU8_9ZZZZ</name>
<accession>T1CTU8</accession>
<comment type="caution">
    <text evidence="4">The sequence shown here is derived from an EMBL/GenBank/DDBJ whole genome shotgun (WGS) entry which is preliminary data.</text>
</comment>
<sequence length="107" mass="11797">MKTYQVVLSPEALDQLRAIERYIAVASGHPTIAERYVDALVSYCESLATFPQRGTRRDDIRPGLRLVPYRSSAEVAFAVDGEQVWIIGVFYGGQDYESALSPGDAQG</sequence>
<dbReference type="EMBL" id="AUZX01010758">
    <property type="protein sequence ID" value="EQD46340.1"/>
    <property type="molecule type" value="Genomic_DNA"/>
</dbReference>
<evidence type="ECO:0000313" key="2">
    <source>
        <dbReference type="EMBL" id="EQD46340.1"/>
    </source>
</evidence>
<dbReference type="AlphaFoldDB" id="T1CTU8"/>
<reference evidence="4" key="2">
    <citation type="journal article" date="2014" name="ISME J.">
        <title>Microbial stratification in low pH oxic and suboxic macroscopic growths along an acid mine drainage.</title>
        <authorList>
            <person name="Mendez-Garcia C."/>
            <person name="Mesa V."/>
            <person name="Sprenger R.R."/>
            <person name="Richter M."/>
            <person name="Diez M.S."/>
            <person name="Solano J."/>
            <person name="Bargiela R."/>
            <person name="Golyshina O.V."/>
            <person name="Manteca A."/>
            <person name="Ramos J.L."/>
            <person name="Gallego J.R."/>
            <person name="Llorente I."/>
            <person name="Martins Dos Santos V.A."/>
            <person name="Jensen O.N."/>
            <person name="Pelaez A.I."/>
            <person name="Sanchez J."/>
            <person name="Ferrer M."/>
        </authorList>
    </citation>
    <scope>NUCLEOTIDE SEQUENCE</scope>
</reference>
<dbReference type="Gene3D" id="3.30.2310.20">
    <property type="entry name" value="RelE-like"/>
    <property type="match status" value="1"/>
</dbReference>
<evidence type="ECO:0000256" key="1">
    <source>
        <dbReference type="ARBA" id="ARBA00022649"/>
    </source>
</evidence>
<evidence type="ECO:0000313" key="3">
    <source>
        <dbReference type="EMBL" id="EQD68306.1"/>
    </source>
</evidence>
<proteinExistence type="predicted"/>
<organism evidence="4">
    <name type="scientific">mine drainage metagenome</name>
    <dbReference type="NCBI Taxonomy" id="410659"/>
    <lineage>
        <taxon>unclassified sequences</taxon>
        <taxon>metagenomes</taxon>
        <taxon>ecological metagenomes</taxon>
    </lineage>
</organism>
<dbReference type="Pfam" id="PF05016">
    <property type="entry name" value="ParE_toxin"/>
    <property type="match status" value="1"/>
</dbReference>
<gene>
    <name evidence="2" type="ORF">B1A_14654</name>
    <name evidence="4" type="ORF">B1B_03945</name>
    <name evidence="3" type="ORF">B2A_00491</name>
</gene>
<evidence type="ECO:0000313" key="4">
    <source>
        <dbReference type="EMBL" id="EQD72194.1"/>
    </source>
</evidence>
<dbReference type="EMBL" id="AUZY01002457">
    <property type="protein sequence ID" value="EQD72194.1"/>
    <property type="molecule type" value="Genomic_DNA"/>
</dbReference>
<protein>
    <submittedName>
        <fullName evidence="4">Plasmid stabilization system protein</fullName>
    </submittedName>
</protein>